<name>B8D4I1_DESA1</name>
<organism evidence="1 2">
    <name type="scientific">Desulfurococcus amylolyticus (strain DSM 18924 / JCM 16383 / VKM B-2413 / 1221n)</name>
    <name type="common">Desulfurococcus kamchatkensis</name>
    <dbReference type="NCBI Taxonomy" id="490899"/>
    <lineage>
        <taxon>Archaea</taxon>
        <taxon>Thermoproteota</taxon>
        <taxon>Thermoprotei</taxon>
        <taxon>Desulfurococcales</taxon>
        <taxon>Desulfurococcaceae</taxon>
        <taxon>Desulfurococcus</taxon>
    </lineage>
</organism>
<dbReference type="GeneID" id="7170866"/>
<sequence length="86" mass="10031">MSSELVYVVKVGDKEVVIDEKTLEVLQEYVKTPMGLEELAEKLGLESWEEAYEFIKAVPAWILWTPVSLWRHRKKWIQGKIQGQQA</sequence>
<reference evidence="1 2" key="1">
    <citation type="journal article" date="2009" name="J. Bacteriol.">
        <title>Complete genome sequence of the anaerobic, protein-degrading hyperthermophilic crenarchaeon Desulfurococcus kamchatkensis.</title>
        <authorList>
            <person name="Ravin N.V."/>
            <person name="Mardanov A.V."/>
            <person name="Beletsky A.V."/>
            <person name="Kublanov I.V."/>
            <person name="Kolganova T.V."/>
            <person name="Lebedinsky A.V."/>
            <person name="Chernyh N.A."/>
            <person name="Bonch-Osmolovskaya E.A."/>
            <person name="Skryabin K.G."/>
        </authorList>
    </citation>
    <scope>NUCLEOTIDE SEQUENCE [LARGE SCALE GENOMIC DNA]</scope>
    <source>
        <strain evidence="2">DSM 18924 / JCM 16383 / VKM B-2413 / 1221n</strain>
    </source>
</reference>
<protein>
    <submittedName>
        <fullName evidence="1">Uncharacterized protein</fullName>
    </submittedName>
</protein>
<dbReference type="EMBL" id="CP001140">
    <property type="protein sequence ID" value="ACL11012.1"/>
    <property type="molecule type" value="Genomic_DNA"/>
</dbReference>
<evidence type="ECO:0000313" key="2">
    <source>
        <dbReference type="Proteomes" id="UP000006903"/>
    </source>
</evidence>
<accession>B8D4I1</accession>
<evidence type="ECO:0000313" key="1">
    <source>
        <dbReference type="EMBL" id="ACL11012.1"/>
    </source>
</evidence>
<dbReference type="eggNOG" id="arCOG04059">
    <property type="taxonomic scope" value="Archaea"/>
</dbReference>
<gene>
    <name evidence="1" type="ordered locus">DKAM_0686</name>
</gene>
<dbReference type="Proteomes" id="UP000006903">
    <property type="component" value="Chromosome"/>
</dbReference>
<proteinExistence type="predicted"/>
<dbReference type="HOGENOM" id="CLU_184178_0_0_2"/>
<dbReference type="RefSeq" id="WP_012608353.1">
    <property type="nucleotide sequence ID" value="NC_011766.1"/>
</dbReference>
<dbReference type="KEGG" id="dka:DKAM_0686"/>
<dbReference type="AlphaFoldDB" id="B8D4I1"/>